<keyword evidence="1" id="KW-0732">Signal</keyword>
<dbReference type="OrthoDB" id="6340809at2759"/>
<evidence type="ECO:0000256" key="1">
    <source>
        <dbReference type="SAM" id="SignalP"/>
    </source>
</evidence>
<feature type="signal peptide" evidence="1">
    <location>
        <begin position="1"/>
        <end position="16"/>
    </location>
</feature>
<dbReference type="EMBL" id="CALOZG010000005">
    <property type="protein sequence ID" value="CAH4027299.1"/>
    <property type="molecule type" value="Genomic_DNA"/>
</dbReference>
<proteinExistence type="predicted"/>
<feature type="chain" id="PRO_5040453879" evidence="1">
    <location>
        <begin position="17"/>
        <end position="102"/>
    </location>
</feature>
<sequence>MKYFIVFISMCMLSAASNLRERRDNYPNGTAIICAPQTPCGWKVYNPVTKVIQITVNNTYCICREGLSCNIEGNIEASSTYVMKCRDPVPEVEGANVETNDE</sequence>
<evidence type="ECO:0000313" key="2">
    <source>
        <dbReference type="EMBL" id="CAH4027299.1"/>
    </source>
</evidence>
<keyword evidence="3" id="KW-1185">Reference proteome</keyword>
<organism evidence="2 3">
    <name type="scientific">Pieris brassicae</name>
    <name type="common">White butterfly</name>
    <name type="synonym">Large white butterfly</name>
    <dbReference type="NCBI Taxonomy" id="7116"/>
    <lineage>
        <taxon>Eukaryota</taxon>
        <taxon>Metazoa</taxon>
        <taxon>Ecdysozoa</taxon>
        <taxon>Arthropoda</taxon>
        <taxon>Hexapoda</taxon>
        <taxon>Insecta</taxon>
        <taxon>Pterygota</taxon>
        <taxon>Neoptera</taxon>
        <taxon>Endopterygota</taxon>
        <taxon>Lepidoptera</taxon>
        <taxon>Glossata</taxon>
        <taxon>Ditrysia</taxon>
        <taxon>Papilionoidea</taxon>
        <taxon>Pieridae</taxon>
        <taxon>Pierinae</taxon>
        <taxon>Pieris</taxon>
    </lineage>
</organism>
<evidence type="ECO:0000313" key="3">
    <source>
        <dbReference type="Proteomes" id="UP001152562"/>
    </source>
</evidence>
<accession>A0A9P0TC62</accession>
<name>A0A9P0TC62_PIEBR</name>
<protein>
    <submittedName>
        <fullName evidence="2">Uncharacterized protein</fullName>
    </submittedName>
</protein>
<dbReference type="Proteomes" id="UP001152562">
    <property type="component" value="Unassembled WGS sequence"/>
</dbReference>
<gene>
    <name evidence="2" type="ORF">PIBRA_LOCUS4562</name>
</gene>
<comment type="caution">
    <text evidence="2">The sequence shown here is derived from an EMBL/GenBank/DDBJ whole genome shotgun (WGS) entry which is preliminary data.</text>
</comment>
<dbReference type="AlphaFoldDB" id="A0A9P0TC62"/>
<reference evidence="2" key="1">
    <citation type="submission" date="2022-05" db="EMBL/GenBank/DDBJ databases">
        <authorList>
            <person name="Okamura Y."/>
        </authorList>
    </citation>
    <scope>NUCLEOTIDE SEQUENCE</scope>
</reference>